<dbReference type="RefSeq" id="WP_251380105.1">
    <property type="nucleotide sequence ID" value="NZ_BAABKP010000001.1"/>
</dbReference>
<dbReference type="InterPro" id="IPR019109">
    <property type="entry name" value="MamF_MmsF"/>
</dbReference>
<proteinExistence type="predicted"/>
<sequence length="138" mass="14928">MKTATSPSANAYKGSPATASHLSVAADRNIATTAHFGGVIGCIPSAVIYYLYRGRGPFTEQESREALDFTLLPTLVIAVSIILSGVPAIGWFFGLLAALTWTFLAVSSLIAGIKVTRGNPYQYRFNTQLFTRILNRKK</sequence>
<dbReference type="Pfam" id="PF09685">
    <property type="entry name" value="MamF_MmsF"/>
    <property type="match status" value="1"/>
</dbReference>
<keyword evidence="2 5" id="KW-0812">Transmembrane</keyword>
<protein>
    <recommendedName>
        <fullName evidence="8">DUF4870 domain-containing protein</fullName>
    </recommendedName>
</protein>
<evidence type="ECO:0000313" key="6">
    <source>
        <dbReference type="EMBL" id="GAA4793440.1"/>
    </source>
</evidence>
<feature type="transmembrane region" description="Helical" evidence="5">
    <location>
        <begin position="30"/>
        <end position="52"/>
    </location>
</feature>
<evidence type="ECO:0000256" key="2">
    <source>
        <dbReference type="ARBA" id="ARBA00022692"/>
    </source>
</evidence>
<dbReference type="Proteomes" id="UP001500187">
    <property type="component" value="Unassembled WGS sequence"/>
</dbReference>
<organism evidence="6 7">
    <name type="scientific">Rothia endophytica</name>
    <dbReference type="NCBI Taxonomy" id="1324766"/>
    <lineage>
        <taxon>Bacteria</taxon>
        <taxon>Bacillati</taxon>
        <taxon>Actinomycetota</taxon>
        <taxon>Actinomycetes</taxon>
        <taxon>Micrococcales</taxon>
        <taxon>Micrococcaceae</taxon>
        <taxon>Rothia</taxon>
    </lineage>
</organism>
<evidence type="ECO:0000256" key="1">
    <source>
        <dbReference type="ARBA" id="ARBA00004141"/>
    </source>
</evidence>
<reference evidence="7" key="1">
    <citation type="journal article" date="2019" name="Int. J. Syst. Evol. Microbiol.">
        <title>The Global Catalogue of Microorganisms (GCM) 10K type strain sequencing project: providing services to taxonomists for standard genome sequencing and annotation.</title>
        <authorList>
            <consortium name="The Broad Institute Genomics Platform"/>
            <consortium name="The Broad Institute Genome Sequencing Center for Infectious Disease"/>
            <person name="Wu L."/>
            <person name="Ma J."/>
        </authorList>
    </citation>
    <scope>NUCLEOTIDE SEQUENCE [LARGE SCALE GENOMIC DNA]</scope>
    <source>
        <strain evidence="7">JCM 18541</strain>
    </source>
</reference>
<comment type="caution">
    <text evidence="6">The sequence shown here is derived from an EMBL/GenBank/DDBJ whole genome shotgun (WGS) entry which is preliminary data.</text>
</comment>
<name>A0ABP9BEH3_9MICC</name>
<keyword evidence="3 5" id="KW-1133">Transmembrane helix</keyword>
<comment type="subcellular location">
    <subcellularLocation>
        <location evidence="1">Membrane</location>
        <topology evidence="1">Multi-pass membrane protein</topology>
    </subcellularLocation>
</comment>
<evidence type="ECO:0000256" key="5">
    <source>
        <dbReference type="SAM" id="Phobius"/>
    </source>
</evidence>
<feature type="transmembrane region" description="Helical" evidence="5">
    <location>
        <begin position="64"/>
        <end position="83"/>
    </location>
</feature>
<accession>A0ABP9BEH3</accession>
<evidence type="ECO:0000313" key="7">
    <source>
        <dbReference type="Proteomes" id="UP001500187"/>
    </source>
</evidence>
<keyword evidence="4 5" id="KW-0472">Membrane</keyword>
<dbReference type="EMBL" id="BAABKP010000001">
    <property type="protein sequence ID" value="GAA4793440.1"/>
    <property type="molecule type" value="Genomic_DNA"/>
</dbReference>
<gene>
    <name evidence="6" type="ORF">GCM10023352_10160</name>
</gene>
<evidence type="ECO:0008006" key="8">
    <source>
        <dbReference type="Google" id="ProtNLM"/>
    </source>
</evidence>
<keyword evidence="7" id="KW-1185">Reference proteome</keyword>
<feature type="transmembrane region" description="Helical" evidence="5">
    <location>
        <begin position="89"/>
        <end position="113"/>
    </location>
</feature>
<evidence type="ECO:0000256" key="3">
    <source>
        <dbReference type="ARBA" id="ARBA00022989"/>
    </source>
</evidence>
<evidence type="ECO:0000256" key="4">
    <source>
        <dbReference type="ARBA" id="ARBA00023136"/>
    </source>
</evidence>